<dbReference type="PANTHER" id="PTHR12121">
    <property type="entry name" value="CARBON CATABOLITE REPRESSOR PROTEIN 4"/>
    <property type="match status" value="1"/>
</dbReference>
<gene>
    <name evidence="2" type="ORF">DILT_LOCUS18900</name>
</gene>
<organism evidence="2 3">
    <name type="scientific">Dibothriocephalus latus</name>
    <name type="common">Fish tapeworm</name>
    <name type="synonym">Diphyllobothrium latum</name>
    <dbReference type="NCBI Taxonomy" id="60516"/>
    <lineage>
        <taxon>Eukaryota</taxon>
        <taxon>Metazoa</taxon>
        <taxon>Spiralia</taxon>
        <taxon>Lophotrochozoa</taxon>
        <taxon>Platyhelminthes</taxon>
        <taxon>Cestoda</taxon>
        <taxon>Eucestoda</taxon>
        <taxon>Diphyllobothriidea</taxon>
        <taxon>Diphyllobothriidae</taxon>
        <taxon>Dibothriocephalus</taxon>
    </lineage>
</organism>
<accession>A0A3P7NJ72</accession>
<dbReference type="SUPFAM" id="SSF56219">
    <property type="entry name" value="DNase I-like"/>
    <property type="match status" value="1"/>
</dbReference>
<dbReference type="GO" id="GO:0000175">
    <property type="term" value="F:3'-5'-RNA exonuclease activity"/>
    <property type="evidence" value="ECO:0007669"/>
    <property type="project" value="TreeGrafter"/>
</dbReference>
<dbReference type="OrthoDB" id="412787at2759"/>
<reference evidence="2 3" key="1">
    <citation type="submission" date="2018-11" db="EMBL/GenBank/DDBJ databases">
        <authorList>
            <consortium name="Pathogen Informatics"/>
        </authorList>
    </citation>
    <scope>NUCLEOTIDE SEQUENCE [LARGE SCALE GENOMIC DNA]</scope>
</reference>
<proteinExistence type="predicted"/>
<feature type="compositionally biased region" description="Pro residues" evidence="1">
    <location>
        <begin position="79"/>
        <end position="88"/>
    </location>
</feature>
<keyword evidence="3" id="KW-1185">Reference proteome</keyword>
<evidence type="ECO:0008006" key="4">
    <source>
        <dbReference type="Google" id="ProtNLM"/>
    </source>
</evidence>
<dbReference type="Gene3D" id="3.30.1370.190">
    <property type="match status" value="1"/>
</dbReference>
<dbReference type="PANTHER" id="PTHR12121:SF36">
    <property type="entry name" value="ENDONUCLEASE_EXONUCLEASE_PHOSPHATASE DOMAIN-CONTAINING PROTEIN"/>
    <property type="match status" value="1"/>
</dbReference>
<evidence type="ECO:0000313" key="3">
    <source>
        <dbReference type="Proteomes" id="UP000281553"/>
    </source>
</evidence>
<dbReference type="InterPro" id="IPR050410">
    <property type="entry name" value="CCR4/nocturin_mRNA_transcr"/>
</dbReference>
<dbReference type="AlphaFoldDB" id="A0A3P7NJ72"/>
<dbReference type="EMBL" id="UYRU01105557">
    <property type="protein sequence ID" value="VDN42745.1"/>
    <property type="molecule type" value="Genomic_DNA"/>
</dbReference>
<feature type="region of interest" description="Disordered" evidence="1">
    <location>
        <begin position="73"/>
        <end position="98"/>
    </location>
</feature>
<dbReference type="InterPro" id="IPR036691">
    <property type="entry name" value="Endo/exonu/phosph_ase_sf"/>
</dbReference>
<evidence type="ECO:0000313" key="2">
    <source>
        <dbReference type="EMBL" id="VDN42745.1"/>
    </source>
</evidence>
<sequence>MYSCSETGRTFFFKHCPPKYLEPDYRFPLLYRELLAYNADVLCLQEVDTRNYKKLLKPLLGEAAGYESIHLPKLLTEPPTDPKAPPPKEFPRKVSVLG</sequence>
<protein>
    <recommendedName>
        <fullName evidence="4">Endonuclease/exonuclease/phosphatase domain-containing protein</fullName>
    </recommendedName>
</protein>
<evidence type="ECO:0000256" key="1">
    <source>
        <dbReference type="SAM" id="MobiDB-lite"/>
    </source>
</evidence>
<dbReference type="Proteomes" id="UP000281553">
    <property type="component" value="Unassembled WGS sequence"/>
</dbReference>
<name>A0A3P7NJ72_DIBLA</name>